<proteinExistence type="predicted"/>
<dbReference type="InterPro" id="IPR039569">
    <property type="entry name" value="FAS1-like_DH_region"/>
</dbReference>
<comment type="caution">
    <text evidence="2">The sequence shown here is derived from an EMBL/GenBank/DDBJ whole genome shotgun (WGS) entry which is preliminary data.</text>
</comment>
<gene>
    <name evidence="2" type="ORF">GCM10007216_20230</name>
</gene>
<dbReference type="CDD" id="cd03441">
    <property type="entry name" value="R_hydratase_like"/>
    <property type="match status" value="1"/>
</dbReference>
<reference evidence="3" key="1">
    <citation type="journal article" date="2019" name="Int. J. Syst. Evol. Microbiol.">
        <title>The Global Catalogue of Microorganisms (GCM) 10K type strain sequencing project: providing services to taxonomists for standard genome sequencing and annotation.</title>
        <authorList>
            <consortium name="The Broad Institute Genomics Platform"/>
            <consortium name="The Broad Institute Genome Sequencing Center for Infectious Disease"/>
            <person name="Wu L."/>
            <person name="Ma J."/>
        </authorList>
    </citation>
    <scope>NUCLEOTIDE SEQUENCE [LARGE SCALE GENOMIC DNA]</scope>
    <source>
        <strain evidence="3">CCM 7282</strain>
    </source>
</reference>
<dbReference type="SUPFAM" id="SSF54637">
    <property type="entry name" value="Thioesterase/thiol ester dehydrase-isomerase"/>
    <property type="match status" value="1"/>
</dbReference>
<dbReference type="InterPro" id="IPR029069">
    <property type="entry name" value="HotDog_dom_sf"/>
</dbReference>
<sequence>MEETLRHDYAPFIIERGKIKEFALALGVKNCIHYDKEKAIKLGYRDVVAPPTFGTVIDFWNDNHYYQFLKKLSLTPEDVLHGEQSYEYIEEICAGDEITGTVRNRNTKDKGDKIFFYLETNYFNQHSKLVLIGRATLVTFNKKEVQE</sequence>
<evidence type="ECO:0000313" key="2">
    <source>
        <dbReference type="EMBL" id="GGC89431.1"/>
    </source>
</evidence>
<accession>A0ABQ1P4W8</accession>
<dbReference type="PIRSF" id="PIRSF018072">
    <property type="entry name" value="UCP018072"/>
    <property type="match status" value="1"/>
</dbReference>
<organism evidence="2 3">
    <name type="scientific">Thalassobacillus devorans</name>
    <dbReference type="NCBI Taxonomy" id="279813"/>
    <lineage>
        <taxon>Bacteria</taxon>
        <taxon>Bacillati</taxon>
        <taxon>Bacillota</taxon>
        <taxon>Bacilli</taxon>
        <taxon>Bacillales</taxon>
        <taxon>Bacillaceae</taxon>
        <taxon>Thalassobacillus</taxon>
    </lineage>
</organism>
<dbReference type="EMBL" id="BMCJ01000003">
    <property type="protein sequence ID" value="GGC89431.1"/>
    <property type="molecule type" value="Genomic_DNA"/>
</dbReference>
<name>A0ABQ1P4W8_9BACI</name>
<protein>
    <recommendedName>
        <fullName evidence="1">FAS1-like dehydratase domain-containing protein</fullName>
    </recommendedName>
</protein>
<dbReference type="Gene3D" id="3.10.129.10">
    <property type="entry name" value="Hotdog Thioesterase"/>
    <property type="match status" value="1"/>
</dbReference>
<evidence type="ECO:0000313" key="3">
    <source>
        <dbReference type="Proteomes" id="UP000619534"/>
    </source>
</evidence>
<dbReference type="InterPro" id="IPR016709">
    <property type="entry name" value="HadA-like"/>
</dbReference>
<dbReference type="RefSeq" id="WP_062445952.1">
    <property type="nucleotide sequence ID" value="NZ_BMCJ01000003.1"/>
</dbReference>
<keyword evidence="3" id="KW-1185">Reference proteome</keyword>
<feature type="domain" description="FAS1-like dehydratase" evidence="1">
    <location>
        <begin position="12"/>
        <end position="130"/>
    </location>
</feature>
<dbReference type="Pfam" id="PF13452">
    <property type="entry name" value="FAS1_DH_region"/>
    <property type="match status" value="1"/>
</dbReference>
<dbReference type="Proteomes" id="UP000619534">
    <property type="component" value="Unassembled WGS sequence"/>
</dbReference>
<evidence type="ECO:0000259" key="1">
    <source>
        <dbReference type="Pfam" id="PF13452"/>
    </source>
</evidence>